<feature type="compositionally biased region" description="Polar residues" evidence="3">
    <location>
        <begin position="206"/>
        <end position="218"/>
    </location>
</feature>
<keyword evidence="2 4" id="KW-0472">Membrane</keyword>
<name>A0ABZ1Z0Y0_9NOCA</name>
<dbReference type="Proteomes" id="UP001432062">
    <property type="component" value="Chromosome"/>
</dbReference>
<dbReference type="PANTHER" id="PTHR37042">
    <property type="entry name" value="OUTER MEMBRANE PROTEIN RV1973"/>
    <property type="match status" value="1"/>
</dbReference>
<sequence length="235" mass="24592">MSIDMSKETPAVTGSDSTEADAAAHDATASDPVRPTVASADAPRGRLAVTMVAAAALVVALIAAVWFGTGWVRAAFFTDGPRVEARDTALADARQAAINLMSLDPNDVDGSIKLIQSSMTGSLLDDATKTQEQFREQATQAKTRLESKVIGSSLTALNSERDHASALIVLQTTRTVPDVAPYPYRQTWALDLVKQGEVWKAEKASPLSQPIPLNQPTAAQPGATPSAGATPKPGS</sequence>
<organism evidence="5 6">
    <name type="scientific">Nocardia vinacea</name>
    <dbReference type="NCBI Taxonomy" id="96468"/>
    <lineage>
        <taxon>Bacteria</taxon>
        <taxon>Bacillati</taxon>
        <taxon>Actinomycetota</taxon>
        <taxon>Actinomycetes</taxon>
        <taxon>Mycobacteriales</taxon>
        <taxon>Nocardiaceae</taxon>
        <taxon>Nocardia</taxon>
    </lineage>
</organism>
<protein>
    <recommendedName>
        <fullName evidence="7">Mce-associated membrane protein</fullName>
    </recommendedName>
</protein>
<comment type="subcellular location">
    <subcellularLocation>
        <location evidence="1">Membrane</location>
    </subcellularLocation>
</comment>
<evidence type="ECO:0000256" key="3">
    <source>
        <dbReference type="SAM" id="MobiDB-lite"/>
    </source>
</evidence>
<feature type="compositionally biased region" description="Low complexity" evidence="3">
    <location>
        <begin position="15"/>
        <end position="31"/>
    </location>
</feature>
<reference evidence="5" key="1">
    <citation type="submission" date="2022-10" db="EMBL/GenBank/DDBJ databases">
        <title>The complete genomes of actinobacterial strains from the NBC collection.</title>
        <authorList>
            <person name="Joergensen T.S."/>
            <person name="Alvarez Arevalo M."/>
            <person name="Sterndorff E.B."/>
            <person name="Faurdal D."/>
            <person name="Vuksanovic O."/>
            <person name="Mourched A.-S."/>
            <person name="Charusanti P."/>
            <person name="Shaw S."/>
            <person name="Blin K."/>
            <person name="Weber T."/>
        </authorList>
    </citation>
    <scope>NUCLEOTIDE SEQUENCE</scope>
    <source>
        <strain evidence="5">NBC_01482</strain>
    </source>
</reference>
<proteinExistence type="predicted"/>
<evidence type="ECO:0000256" key="4">
    <source>
        <dbReference type="SAM" id="Phobius"/>
    </source>
</evidence>
<evidence type="ECO:0000256" key="1">
    <source>
        <dbReference type="ARBA" id="ARBA00004370"/>
    </source>
</evidence>
<evidence type="ECO:0000313" key="6">
    <source>
        <dbReference type="Proteomes" id="UP001432062"/>
    </source>
</evidence>
<evidence type="ECO:0008006" key="7">
    <source>
        <dbReference type="Google" id="ProtNLM"/>
    </source>
</evidence>
<dbReference type="PANTHER" id="PTHR37042:SF4">
    <property type="entry name" value="OUTER MEMBRANE PROTEIN RV1973"/>
    <property type="match status" value="1"/>
</dbReference>
<feature type="region of interest" description="Disordered" evidence="3">
    <location>
        <begin position="1"/>
        <end position="38"/>
    </location>
</feature>
<keyword evidence="6" id="KW-1185">Reference proteome</keyword>
<accession>A0ABZ1Z0Y0</accession>
<gene>
    <name evidence="5" type="ORF">OG563_13925</name>
</gene>
<feature type="transmembrane region" description="Helical" evidence="4">
    <location>
        <begin position="47"/>
        <end position="67"/>
    </location>
</feature>
<dbReference type="EMBL" id="CP109441">
    <property type="protein sequence ID" value="WUV49199.1"/>
    <property type="molecule type" value="Genomic_DNA"/>
</dbReference>
<keyword evidence="4" id="KW-1133">Transmembrane helix</keyword>
<feature type="region of interest" description="Disordered" evidence="3">
    <location>
        <begin position="203"/>
        <end position="235"/>
    </location>
</feature>
<evidence type="ECO:0000256" key="2">
    <source>
        <dbReference type="ARBA" id="ARBA00023136"/>
    </source>
</evidence>
<keyword evidence="4" id="KW-0812">Transmembrane</keyword>
<evidence type="ECO:0000313" key="5">
    <source>
        <dbReference type="EMBL" id="WUV49199.1"/>
    </source>
</evidence>
<dbReference type="RefSeq" id="WP_327093989.1">
    <property type="nucleotide sequence ID" value="NZ_CP109149.1"/>
</dbReference>